<evidence type="ECO:0000256" key="2">
    <source>
        <dbReference type="ARBA" id="ARBA00012483"/>
    </source>
</evidence>
<keyword evidence="11" id="KW-1185">Reference proteome</keyword>
<dbReference type="SUPFAM" id="SSF57850">
    <property type="entry name" value="RING/U-box"/>
    <property type="match status" value="1"/>
</dbReference>
<dbReference type="PANTHER" id="PTHR15710:SF217">
    <property type="entry name" value="E3 UBIQUITIN-PROTEIN LIGASE RDUF2"/>
    <property type="match status" value="1"/>
</dbReference>
<accession>A0AA41VSW5</accession>
<dbReference type="GO" id="GO:0005737">
    <property type="term" value="C:cytoplasm"/>
    <property type="evidence" value="ECO:0007669"/>
    <property type="project" value="TreeGrafter"/>
</dbReference>
<evidence type="ECO:0000256" key="4">
    <source>
        <dbReference type="ARBA" id="ARBA00022723"/>
    </source>
</evidence>
<dbReference type="AlphaFoldDB" id="A0AA41VSW5"/>
<evidence type="ECO:0000259" key="9">
    <source>
        <dbReference type="PROSITE" id="PS50089"/>
    </source>
</evidence>
<feature type="domain" description="RING-type" evidence="9">
    <location>
        <begin position="90"/>
        <end position="131"/>
    </location>
</feature>
<keyword evidence="4" id="KW-0479">Metal-binding</keyword>
<name>A0AA41VSW5_PAPNU</name>
<evidence type="ECO:0000256" key="6">
    <source>
        <dbReference type="ARBA" id="ARBA00022786"/>
    </source>
</evidence>
<dbReference type="GO" id="GO:0008270">
    <property type="term" value="F:zinc ion binding"/>
    <property type="evidence" value="ECO:0007669"/>
    <property type="project" value="UniProtKB-KW"/>
</dbReference>
<comment type="catalytic activity">
    <reaction evidence="1">
        <text>S-ubiquitinyl-[E2 ubiquitin-conjugating enzyme]-L-cysteine + [acceptor protein]-L-lysine = [E2 ubiquitin-conjugating enzyme]-L-cysteine + N(6)-ubiquitinyl-[acceptor protein]-L-lysine.</text>
        <dbReference type="EC" id="2.3.2.27"/>
    </reaction>
</comment>
<dbReference type="Gene3D" id="3.30.40.10">
    <property type="entry name" value="Zinc/RING finger domain, C3HC4 (zinc finger)"/>
    <property type="match status" value="1"/>
</dbReference>
<sequence>MVSRGGDVVCDNERRNYDVYFDNGSGLQTTIQDSFIGSGYNQLLTQFPHTESSSQCSQCNQQRASNAKAVVESMPVVEVSDGHVSSESECAICNQFFELGTEAREMPCKHIYHADCILPWLSKINSGPVCRHELPTDMNGPPMIHVYLVI</sequence>
<evidence type="ECO:0000256" key="8">
    <source>
        <dbReference type="PROSITE-ProRule" id="PRU00175"/>
    </source>
</evidence>
<dbReference type="PROSITE" id="PS50089">
    <property type="entry name" value="ZF_RING_2"/>
    <property type="match status" value="1"/>
</dbReference>
<dbReference type="Pfam" id="PF13639">
    <property type="entry name" value="zf-RING_2"/>
    <property type="match status" value="1"/>
</dbReference>
<dbReference type="EMBL" id="JAJJMA010286653">
    <property type="protein sequence ID" value="MCL7046871.1"/>
    <property type="molecule type" value="Genomic_DNA"/>
</dbReference>
<reference evidence="10" key="1">
    <citation type="submission" date="2022-03" db="EMBL/GenBank/DDBJ databases">
        <title>A functionally conserved STORR gene fusion in Papaver species that diverged 16.8 million years ago.</title>
        <authorList>
            <person name="Catania T."/>
        </authorList>
    </citation>
    <scope>NUCLEOTIDE SEQUENCE</scope>
    <source>
        <strain evidence="10">S-191538</strain>
    </source>
</reference>
<protein>
    <recommendedName>
        <fullName evidence="2">RING-type E3 ubiquitin transferase</fullName>
        <ecNumber evidence="2">2.3.2.27</ecNumber>
    </recommendedName>
</protein>
<proteinExistence type="predicted"/>
<dbReference type="Proteomes" id="UP001177140">
    <property type="component" value="Unassembled WGS sequence"/>
</dbReference>
<dbReference type="GO" id="GO:0016567">
    <property type="term" value="P:protein ubiquitination"/>
    <property type="evidence" value="ECO:0007669"/>
    <property type="project" value="TreeGrafter"/>
</dbReference>
<keyword evidence="6" id="KW-0833">Ubl conjugation pathway</keyword>
<keyword evidence="5 8" id="KW-0863">Zinc-finger</keyword>
<evidence type="ECO:0000256" key="3">
    <source>
        <dbReference type="ARBA" id="ARBA00022679"/>
    </source>
</evidence>
<evidence type="ECO:0000313" key="11">
    <source>
        <dbReference type="Proteomes" id="UP001177140"/>
    </source>
</evidence>
<keyword evidence="7" id="KW-0862">Zinc</keyword>
<dbReference type="InterPro" id="IPR013083">
    <property type="entry name" value="Znf_RING/FYVE/PHD"/>
</dbReference>
<dbReference type="FunFam" id="3.30.40.10:FF:000022">
    <property type="entry name" value="E3 ubiquitin-protein ligase RING1-like"/>
    <property type="match status" value="1"/>
</dbReference>
<evidence type="ECO:0000256" key="1">
    <source>
        <dbReference type="ARBA" id="ARBA00000900"/>
    </source>
</evidence>
<organism evidence="10 11">
    <name type="scientific">Papaver nudicaule</name>
    <name type="common">Iceland poppy</name>
    <dbReference type="NCBI Taxonomy" id="74823"/>
    <lineage>
        <taxon>Eukaryota</taxon>
        <taxon>Viridiplantae</taxon>
        <taxon>Streptophyta</taxon>
        <taxon>Embryophyta</taxon>
        <taxon>Tracheophyta</taxon>
        <taxon>Spermatophyta</taxon>
        <taxon>Magnoliopsida</taxon>
        <taxon>Ranunculales</taxon>
        <taxon>Papaveraceae</taxon>
        <taxon>Papaveroideae</taxon>
        <taxon>Papaver</taxon>
    </lineage>
</organism>
<comment type="caution">
    <text evidence="10">The sequence shown here is derived from an EMBL/GenBank/DDBJ whole genome shotgun (WGS) entry which is preliminary data.</text>
</comment>
<dbReference type="GO" id="GO:0061630">
    <property type="term" value="F:ubiquitin protein ligase activity"/>
    <property type="evidence" value="ECO:0007669"/>
    <property type="project" value="UniProtKB-EC"/>
</dbReference>
<dbReference type="EC" id="2.3.2.27" evidence="2"/>
<evidence type="ECO:0000256" key="7">
    <source>
        <dbReference type="ARBA" id="ARBA00022833"/>
    </source>
</evidence>
<keyword evidence="3" id="KW-0808">Transferase</keyword>
<dbReference type="SMART" id="SM00184">
    <property type="entry name" value="RING"/>
    <property type="match status" value="1"/>
</dbReference>
<dbReference type="InterPro" id="IPR001841">
    <property type="entry name" value="Znf_RING"/>
</dbReference>
<dbReference type="PANTHER" id="PTHR15710">
    <property type="entry name" value="E3 UBIQUITIN-PROTEIN LIGASE PRAJA"/>
    <property type="match status" value="1"/>
</dbReference>
<gene>
    <name evidence="10" type="ORF">MKW94_029224</name>
</gene>
<evidence type="ECO:0000256" key="5">
    <source>
        <dbReference type="ARBA" id="ARBA00022771"/>
    </source>
</evidence>
<evidence type="ECO:0000313" key="10">
    <source>
        <dbReference type="EMBL" id="MCL7046871.1"/>
    </source>
</evidence>